<dbReference type="AlphaFoldDB" id="A0A8H3F4I3"/>
<dbReference type="Proteomes" id="UP000664534">
    <property type="component" value="Unassembled WGS sequence"/>
</dbReference>
<evidence type="ECO:0000313" key="3">
    <source>
        <dbReference type="Proteomes" id="UP000664534"/>
    </source>
</evidence>
<dbReference type="EMBL" id="CAJPDT010000015">
    <property type="protein sequence ID" value="CAF9915857.1"/>
    <property type="molecule type" value="Genomic_DNA"/>
</dbReference>
<reference evidence="2" key="1">
    <citation type="submission" date="2021-03" db="EMBL/GenBank/DDBJ databases">
        <authorList>
            <person name="Tagirdzhanova G."/>
        </authorList>
    </citation>
    <scope>NUCLEOTIDE SEQUENCE</scope>
</reference>
<gene>
    <name evidence="2" type="ORF">IMSHALPRED_002719</name>
</gene>
<evidence type="ECO:0000313" key="2">
    <source>
        <dbReference type="EMBL" id="CAF9915857.1"/>
    </source>
</evidence>
<comment type="caution">
    <text evidence="2">The sequence shown here is derived from an EMBL/GenBank/DDBJ whole genome shotgun (WGS) entry which is preliminary data.</text>
</comment>
<protein>
    <submittedName>
        <fullName evidence="2">Uncharacterized protein</fullName>
    </submittedName>
</protein>
<dbReference type="OrthoDB" id="5398685at2759"/>
<organism evidence="2 3">
    <name type="scientific">Imshaugia aleurites</name>
    <dbReference type="NCBI Taxonomy" id="172621"/>
    <lineage>
        <taxon>Eukaryota</taxon>
        <taxon>Fungi</taxon>
        <taxon>Dikarya</taxon>
        <taxon>Ascomycota</taxon>
        <taxon>Pezizomycotina</taxon>
        <taxon>Lecanoromycetes</taxon>
        <taxon>OSLEUM clade</taxon>
        <taxon>Lecanoromycetidae</taxon>
        <taxon>Lecanorales</taxon>
        <taxon>Lecanorineae</taxon>
        <taxon>Parmeliaceae</taxon>
        <taxon>Imshaugia</taxon>
    </lineage>
</organism>
<evidence type="ECO:0000256" key="1">
    <source>
        <dbReference type="SAM" id="MobiDB-lite"/>
    </source>
</evidence>
<keyword evidence="3" id="KW-1185">Reference proteome</keyword>
<sequence>MPPNNPLPASPGDADADLARAFQELAKGERTASAMETQLTALERKIDDLLATVASADESDNASTETAGETAGTGEDQFEKK</sequence>
<accession>A0A8H3F4I3</accession>
<name>A0A8H3F4I3_9LECA</name>
<proteinExistence type="predicted"/>
<feature type="compositionally biased region" description="Low complexity" evidence="1">
    <location>
        <begin position="62"/>
        <end position="75"/>
    </location>
</feature>
<feature type="region of interest" description="Disordered" evidence="1">
    <location>
        <begin position="55"/>
        <end position="81"/>
    </location>
</feature>